<keyword evidence="2" id="KW-1185">Reference proteome</keyword>
<accession>A0ABW9JIW5</accession>
<dbReference type="EMBL" id="SRMP02000009">
    <property type="protein sequence ID" value="MFN0291153.1"/>
    <property type="molecule type" value="Genomic_DNA"/>
</dbReference>
<dbReference type="RefSeq" id="WP_394347861.1">
    <property type="nucleotide sequence ID" value="NZ_SRMP02000009.1"/>
</dbReference>
<evidence type="ECO:0000313" key="2">
    <source>
        <dbReference type="Proteomes" id="UP001517367"/>
    </source>
</evidence>
<organism evidence="1 2">
    <name type="scientific">Pedobacter helvus</name>
    <dbReference type="NCBI Taxonomy" id="2563444"/>
    <lineage>
        <taxon>Bacteria</taxon>
        <taxon>Pseudomonadati</taxon>
        <taxon>Bacteroidota</taxon>
        <taxon>Sphingobacteriia</taxon>
        <taxon>Sphingobacteriales</taxon>
        <taxon>Sphingobacteriaceae</taxon>
        <taxon>Pedobacter</taxon>
    </lineage>
</organism>
<protein>
    <submittedName>
        <fullName evidence="1">Zinc finger domain-containing protein</fullName>
    </submittedName>
</protein>
<name>A0ABW9JIW5_9SPHI</name>
<gene>
    <name evidence="1" type="ORF">E5L68_007100</name>
</gene>
<reference evidence="1 2" key="1">
    <citation type="submission" date="2024-12" db="EMBL/GenBank/DDBJ databases">
        <authorList>
            <person name="Hu S."/>
        </authorList>
    </citation>
    <scope>NUCLEOTIDE SEQUENCE [LARGE SCALE GENOMIC DNA]</scope>
    <source>
        <strain evidence="1 2">P-25</strain>
    </source>
</reference>
<evidence type="ECO:0000313" key="1">
    <source>
        <dbReference type="EMBL" id="MFN0291153.1"/>
    </source>
</evidence>
<sequence>MSCQSLTINRLTKLSVNHYSTYICKQCQQYFK</sequence>
<proteinExistence type="predicted"/>
<comment type="caution">
    <text evidence="1">The sequence shown here is derived from an EMBL/GenBank/DDBJ whole genome shotgun (WGS) entry which is preliminary data.</text>
</comment>
<dbReference type="Proteomes" id="UP001517367">
    <property type="component" value="Unassembled WGS sequence"/>
</dbReference>